<dbReference type="Pfam" id="PF04314">
    <property type="entry name" value="PCuAC"/>
    <property type="match status" value="1"/>
</dbReference>
<feature type="chain" id="PRO_5017836760" evidence="1">
    <location>
        <begin position="22"/>
        <end position="154"/>
    </location>
</feature>
<keyword evidence="1" id="KW-0732">Signal</keyword>
<dbReference type="Gene3D" id="2.60.40.1890">
    <property type="entry name" value="PCu(A)C copper chaperone"/>
    <property type="match status" value="1"/>
</dbReference>
<reference evidence="2 3" key="1">
    <citation type="journal article" date="2017" name="Int. J. Syst. Evol. Microbiol.">
        <title>Rhodosalinus sediminis gen. nov., sp. nov., isolated from marine saltern.</title>
        <authorList>
            <person name="Guo L.Y."/>
            <person name="Ling S.K."/>
            <person name="Li C.M."/>
            <person name="Chen G.J."/>
            <person name="Du Z.J."/>
        </authorList>
    </citation>
    <scope>NUCLEOTIDE SEQUENCE [LARGE SCALE GENOMIC DNA]</scope>
    <source>
        <strain evidence="2 3">WDN1C137</strain>
    </source>
</reference>
<name>A0A3D9BQZ2_9RHOB</name>
<dbReference type="PANTHER" id="PTHR36302:SF1">
    <property type="entry name" value="COPPER CHAPERONE PCU(A)C"/>
    <property type="match status" value="1"/>
</dbReference>
<dbReference type="OrthoDB" id="9796962at2"/>
<sequence>MPLKPLMIAGALALAALPAAAGTGIVIEDAYARSSGMMAASGAAFMTIENRTGTDDRLIGAASEVAERTELHTHEEDDMGVMRMIHVEEGFPLPAGETLSLARGGRHVMFLGLAEPFEQGDSVTLTLEFREAGEVTVEVPVDLERMPAHGHSMN</sequence>
<protein>
    <submittedName>
        <fullName evidence="2">Copper chaperone PCu(A)C</fullName>
    </submittedName>
</protein>
<dbReference type="InterPro" id="IPR036182">
    <property type="entry name" value="PCuAC_sf"/>
</dbReference>
<gene>
    <name evidence="2" type="ORF">DRV84_10810</name>
</gene>
<dbReference type="AlphaFoldDB" id="A0A3D9BQZ2"/>
<dbReference type="InterPro" id="IPR058248">
    <property type="entry name" value="Lxx211020-like"/>
</dbReference>
<feature type="signal peptide" evidence="1">
    <location>
        <begin position="1"/>
        <end position="21"/>
    </location>
</feature>
<dbReference type="PANTHER" id="PTHR36302">
    <property type="entry name" value="BLR7088 PROTEIN"/>
    <property type="match status" value="1"/>
</dbReference>
<dbReference type="EMBL" id="QOHR01000015">
    <property type="protein sequence ID" value="REC55910.1"/>
    <property type="molecule type" value="Genomic_DNA"/>
</dbReference>
<dbReference type="InterPro" id="IPR007410">
    <property type="entry name" value="LpqE-like"/>
</dbReference>
<organism evidence="2 3">
    <name type="scientific">Rhodosalinus sediminis</name>
    <dbReference type="NCBI Taxonomy" id="1940533"/>
    <lineage>
        <taxon>Bacteria</taxon>
        <taxon>Pseudomonadati</taxon>
        <taxon>Pseudomonadota</taxon>
        <taxon>Alphaproteobacteria</taxon>
        <taxon>Rhodobacterales</taxon>
        <taxon>Paracoccaceae</taxon>
        <taxon>Rhodosalinus</taxon>
    </lineage>
</organism>
<dbReference type="SUPFAM" id="SSF110087">
    <property type="entry name" value="DR1885-like metal-binding protein"/>
    <property type="match status" value="1"/>
</dbReference>
<proteinExistence type="predicted"/>
<evidence type="ECO:0000313" key="3">
    <source>
        <dbReference type="Proteomes" id="UP000257131"/>
    </source>
</evidence>
<dbReference type="Proteomes" id="UP000257131">
    <property type="component" value="Unassembled WGS sequence"/>
</dbReference>
<comment type="caution">
    <text evidence="2">The sequence shown here is derived from an EMBL/GenBank/DDBJ whole genome shotgun (WGS) entry which is preliminary data.</text>
</comment>
<evidence type="ECO:0000256" key="1">
    <source>
        <dbReference type="SAM" id="SignalP"/>
    </source>
</evidence>
<evidence type="ECO:0000313" key="2">
    <source>
        <dbReference type="EMBL" id="REC55910.1"/>
    </source>
</evidence>
<dbReference type="RefSeq" id="WP_115980403.1">
    <property type="nucleotide sequence ID" value="NZ_QOHR01000015.1"/>
</dbReference>
<keyword evidence="3" id="KW-1185">Reference proteome</keyword>
<accession>A0A3D9BQZ2</accession>